<dbReference type="Gene3D" id="2.60.120.10">
    <property type="entry name" value="Jelly Rolls"/>
    <property type="match status" value="1"/>
</dbReference>
<dbReference type="Proteomes" id="UP000238365">
    <property type="component" value="Chromosome"/>
</dbReference>
<dbReference type="InterPro" id="IPR027565">
    <property type="entry name" value="Cupin_WbuC"/>
</dbReference>
<dbReference type="CDD" id="cd07005">
    <property type="entry name" value="cupin_WbuC-like"/>
    <property type="match status" value="1"/>
</dbReference>
<dbReference type="NCBIfam" id="TIGR04366">
    <property type="entry name" value="cupin_WbuC"/>
    <property type="match status" value="1"/>
</dbReference>
<dbReference type="Pfam" id="PF19480">
    <property type="entry name" value="DUF6016"/>
    <property type="match status" value="1"/>
</dbReference>
<dbReference type="InterPro" id="IPR014710">
    <property type="entry name" value="RmlC-like_jellyroll"/>
</dbReference>
<name>A0A2L0IHJ9_9GAMM</name>
<evidence type="ECO:0000313" key="3">
    <source>
        <dbReference type="Proteomes" id="UP000238365"/>
    </source>
</evidence>
<accession>A0A2L0IHJ9</accession>
<dbReference type="EMBL" id="CP026377">
    <property type="protein sequence ID" value="AUX93979.1"/>
    <property type="molecule type" value="Genomic_DNA"/>
</dbReference>
<feature type="domain" description="Cupin fold metalloprotein WbuC cupin" evidence="1">
    <location>
        <begin position="7"/>
        <end position="87"/>
    </location>
</feature>
<keyword evidence="3" id="KW-1185">Reference proteome</keyword>
<dbReference type="SUPFAM" id="SSF51182">
    <property type="entry name" value="RmlC-like cupins"/>
    <property type="match status" value="1"/>
</dbReference>
<evidence type="ECO:0000313" key="2">
    <source>
        <dbReference type="EMBL" id="AUX93979.1"/>
    </source>
</evidence>
<organism evidence="2 3">
    <name type="scientific">Mixta gaviniae</name>
    <dbReference type="NCBI Taxonomy" id="665914"/>
    <lineage>
        <taxon>Bacteria</taxon>
        <taxon>Pseudomonadati</taxon>
        <taxon>Pseudomonadota</taxon>
        <taxon>Gammaproteobacteria</taxon>
        <taxon>Enterobacterales</taxon>
        <taxon>Erwiniaceae</taxon>
        <taxon>Mixta</taxon>
    </lineage>
</organism>
<protein>
    <submittedName>
        <fullName evidence="2">Cupin fold metalloprotein, WbuC family</fullName>
    </submittedName>
</protein>
<reference evidence="2 3" key="1">
    <citation type="submission" date="2018-01" db="EMBL/GenBank/DDBJ databases">
        <title>Complete and assembled Genome of Pantoea gaviniae DSM22758T.</title>
        <authorList>
            <person name="Stevens M.J.A."/>
            <person name="Zurfluh K."/>
            <person name="Stephan R."/>
        </authorList>
    </citation>
    <scope>NUCLEOTIDE SEQUENCE [LARGE SCALE GENOMIC DNA]</scope>
    <source>
        <strain evidence="2 3">DSM 22758</strain>
    </source>
</reference>
<dbReference type="InterPro" id="IPR046058">
    <property type="entry name" value="WbuC_cupin"/>
</dbReference>
<evidence type="ECO:0000259" key="1">
    <source>
        <dbReference type="Pfam" id="PF19480"/>
    </source>
</evidence>
<dbReference type="OrthoDB" id="981227at2"/>
<proteinExistence type="predicted"/>
<dbReference type="AlphaFoldDB" id="A0A2L0IHJ9"/>
<dbReference type="KEGG" id="pgz:C2E15_13425"/>
<sequence>MPVIILDEAFKEALYTRAQHSGRLRAHHCLHQSHQEPVQRLAIALMKNSYIPPHKHELSHQWEYFHVIDGRIKLITFSGAGQVESIHLLGNDTGAFAVQIPPNVIHTLVCLSSRAMVFELKEGPFLETHAKAFPAWSVMEDEPVAHETVIRLENIQPGEFLV</sequence>
<dbReference type="InterPro" id="IPR011051">
    <property type="entry name" value="RmlC_Cupin_sf"/>
</dbReference>
<gene>
    <name evidence="2" type="ORF">C2E15_13425</name>
</gene>